<dbReference type="Pfam" id="PF00074">
    <property type="entry name" value="RnaseA"/>
    <property type="match status" value="1"/>
</dbReference>
<evidence type="ECO:0000256" key="1">
    <source>
        <dbReference type="ARBA" id="ARBA00004613"/>
    </source>
</evidence>
<sequence length="146" mass="15973">MEPLPSGLVLVLVLCVAGSVQGQPPGVKERYEEFLEQHIRSSMTVNKCTGVVGYLKLTEPDGKTCKDVNTFIKASKDQVKQICTSGTVVGNLVQSGQTFPLIICKYSGGKPSHPYCEYRGFKDTRYIKIACEQGWPVHHGGDIIVV</sequence>
<dbReference type="EMBL" id="JAFJMO010000003">
    <property type="protein sequence ID" value="KAJ8282913.1"/>
    <property type="molecule type" value="Genomic_DNA"/>
</dbReference>
<feature type="signal peptide" evidence="8">
    <location>
        <begin position="1"/>
        <end position="22"/>
    </location>
</feature>
<dbReference type="SUPFAM" id="SSF54076">
    <property type="entry name" value="RNase A-like"/>
    <property type="match status" value="1"/>
</dbReference>
<dbReference type="GO" id="GO:0016787">
    <property type="term" value="F:hydrolase activity"/>
    <property type="evidence" value="ECO:0007669"/>
    <property type="project" value="UniProtKB-KW"/>
</dbReference>
<comment type="subcellular location">
    <subcellularLocation>
        <location evidence="1">Secreted</location>
    </subcellularLocation>
</comment>
<evidence type="ECO:0000313" key="11">
    <source>
        <dbReference type="Proteomes" id="UP001152803"/>
    </source>
</evidence>
<evidence type="ECO:0000256" key="6">
    <source>
        <dbReference type="ARBA" id="ARBA00022801"/>
    </source>
</evidence>
<keyword evidence="6 8" id="KW-0378">Hydrolase</keyword>
<dbReference type="AlphaFoldDB" id="A0A9Q1I5Y6"/>
<gene>
    <name evidence="10" type="ORF">COCON_G00054320</name>
</gene>
<reference evidence="10" key="1">
    <citation type="journal article" date="2023" name="Science">
        <title>Genome structures resolve the early diversification of teleost fishes.</title>
        <authorList>
            <person name="Parey E."/>
            <person name="Louis A."/>
            <person name="Montfort J."/>
            <person name="Bouchez O."/>
            <person name="Roques C."/>
            <person name="Iampietro C."/>
            <person name="Lluch J."/>
            <person name="Castinel A."/>
            <person name="Donnadieu C."/>
            <person name="Desvignes T."/>
            <person name="Floi Bucao C."/>
            <person name="Jouanno E."/>
            <person name="Wen M."/>
            <person name="Mejri S."/>
            <person name="Dirks R."/>
            <person name="Jansen H."/>
            <person name="Henkel C."/>
            <person name="Chen W.J."/>
            <person name="Zahm M."/>
            <person name="Cabau C."/>
            <person name="Klopp C."/>
            <person name="Thompson A.W."/>
            <person name="Robinson-Rechavi M."/>
            <person name="Braasch I."/>
            <person name="Lecointre G."/>
            <person name="Bobe J."/>
            <person name="Postlethwait J.H."/>
            <person name="Berthelot C."/>
            <person name="Roest Crollius H."/>
            <person name="Guiguen Y."/>
        </authorList>
    </citation>
    <scope>NUCLEOTIDE SEQUENCE</scope>
    <source>
        <strain evidence="10">Concon-B</strain>
    </source>
</reference>
<name>A0A9Q1I5Y6_CONCO</name>
<dbReference type="PRINTS" id="PR00794">
    <property type="entry name" value="RIBONUCLEASE"/>
</dbReference>
<dbReference type="PANTHER" id="PTHR11437:SF10">
    <property type="entry name" value="ANGIOGENIN-RELATED"/>
    <property type="match status" value="1"/>
</dbReference>
<dbReference type="OrthoDB" id="8573660at2759"/>
<dbReference type="InterPro" id="IPR023412">
    <property type="entry name" value="RNaseA_domain"/>
</dbReference>
<dbReference type="PROSITE" id="PS00127">
    <property type="entry name" value="RNASE_PANCREATIC"/>
    <property type="match status" value="1"/>
</dbReference>
<dbReference type="CDD" id="cd06265">
    <property type="entry name" value="RNase_A_canonical"/>
    <property type="match status" value="1"/>
</dbReference>
<keyword evidence="4 8" id="KW-0540">Nuclease</keyword>
<keyword evidence="8" id="KW-0732">Signal</keyword>
<dbReference type="GO" id="GO:0004519">
    <property type="term" value="F:endonuclease activity"/>
    <property type="evidence" value="ECO:0007669"/>
    <property type="project" value="UniProtKB-KW"/>
</dbReference>
<keyword evidence="5 8" id="KW-0255">Endonuclease</keyword>
<dbReference type="InterPro" id="IPR001427">
    <property type="entry name" value="RNaseA"/>
</dbReference>
<keyword evidence="7" id="KW-1015">Disulfide bond</keyword>
<dbReference type="Gene3D" id="3.10.130.10">
    <property type="entry name" value="Ribonuclease A-like domain"/>
    <property type="match status" value="1"/>
</dbReference>
<feature type="chain" id="PRO_5040542625" description="Ribonuclease A-domain domain-containing protein" evidence="8">
    <location>
        <begin position="23"/>
        <end position="146"/>
    </location>
</feature>
<feature type="domain" description="Ribonuclease A-domain" evidence="9">
    <location>
        <begin position="27"/>
        <end position="143"/>
    </location>
</feature>
<dbReference type="InterPro" id="IPR036816">
    <property type="entry name" value="RNaseA-like_dom_sf"/>
</dbReference>
<dbReference type="GO" id="GO:0050829">
    <property type="term" value="P:defense response to Gram-negative bacterium"/>
    <property type="evidence" value="ECO:0007669"/>
    <property type="project" value="TreeGrafter"/>
</dbReference>
<accession>A0A9Q1I5Y6</accession>
<dbReference type="InterPro" id="IPR023411">
    <property type="entry name" value="RNaseA_AS"/>
</dbReference>
<comment type="similarity">
    <text evidence="2 8">Belongs to the pancreatic ribonuclease family.</text>
</comment>
<keyword evidence="3" id="KW-0964">Secreted</keyword>
<proteinExistence type="inferred from homology"/>
<evidence type="ECO:0000256" key="3">
    <source>
        <dbReference type="ARBA" id="ARBA00022525"/>
    </source>
</evidence>
<dbReference type="Proteomes" id="UP001152803">
    <property type="component" value="Unassembled WGS sequence"/>
</dbReference>
<protein>
    <recommendedName>
        <fullName evidence="9">Ribonuclease A-domain domain-containing protein</fullName>
    </recommendedName>
</protein>
<dbReference type="GO" id="GO:0004540">
    <property type="term" value="F:RNA nuclease activity"/>
    <property type="evidence" value="ECO:0007669"/>
    <property type="project" value="TreeGrafter"/>
</dbReference>
<dbReference type="PANTHER" id="PTHR11437">
    <property type="entry name" value="RIBONUCLEASE"/>
    <property type="match status" value="1"/>
</dbReference>
<dbReference type="GO" id="GO:0001525">
    <property type="term" value="P:angiogenesis"/>
    <property type="evidence" value="ECO:0007669"/>
    <property type="project" value="TreeGrafter"/>
</dbReference>
<dbReference type="GO" id="GO:0003676">
    <property type="term" value="F:nucleic acid binding"/>
    <property type="evidence" value="ECO:0007669"/>
    <property type="project" value="InterPro"/>
</dbReference>
<evidence type="ECO:0000256" key="4">
    <source>
        <dbReference type="ARBA" id="ARBA00022722"/>
    </source>
</evidence>
<evidence type="ECO:0000259" key="9">
    <source>
        <dbReference type="SMART" id="SM00092"/>
    </source>
</evidence>
<keyword evidence="11" id="KW-1185">Reference proteome</keyword>
<evidence type="ECO:0000313" key="10">
    <source>
        <dbReference type="EMBL" id="KAJ8282913.1"/>
    </source>
</evidence>
<dbReference type="SMART" id="SM00092">
    <property type="entry name" value="RNAse_Pc"/>
    <property type="match status" value="1"/>
</dbReference>
<evidence type="ECO:0000256" key="7">
    <source>
        <dbReference type="ARBA" id="ARBA00023157"/>
    </source>
</evidence>
<comment type="caution">
    <text evidence="10">The sequence shown here is derived from an EMBL/GenBank/DDBJ whole genome shotgun (WGS) entry which is preliminary data.</text>
</comment>
<evidence type="ECO:0000256" key="8">
    <source>
        <dbReference type="RuleBase" id="RU000651"/>
    </source>
</evidence>
<organism evidence="10 11">
    <name type="scientific">Conger conger</name>
    <name type="common">Conger eel</name>
    <name type="synonym">Muraena conger</name>
    <dbReference type="NCBI Taxonomy" id="82655"/>
    <lineage>
        <taxon>Eukaryota</taxon>
        <taxon>Metazoa</taxon>
        <taxon>Chordata</taxon>
        <taxon>Craniata</taxon>
        <taxon>Vertebrata</taxon>
        <taxon>Euteleostomi</taxon>
        <taxon>Actinopterygii</taxon>
        <taxon>Neopterygii</taxon>
        <taxon>Teleostei</taxon>
        <taxon>Anguilliformes</taxon>
        <taxon>Congridae</taxon>
        <taxon>Conger</taxon>
    </lineage>
</organism>
<dbReference type="GO" id="GO:0005576">
    <property type="term" value="C:extracellular region"/>
    <property type="evidence" value="ECO:0007669"/>
    <property type="project" value="UniProtKB-SubCell"/>
</dbReference>
<evidence type="ECO:0000256" key="5">
    <source>
        <dbReference type="ARBA" id="ARBA00022759"/>
    </source>
</evidence>
<evidence type="ECO:0000256" key="2">
    <source>
        <dbReference type="ARBA" id="ARBA00005600"/>
    </source>
</evidence>
<dbReference type="GO" id="GO:0050830">
    <property type="term" value="P:defense response to Gram-positive bacterium"/>
    <property type="evidence" value="ECO:0007669"/>
    <property type="project" value="TreeGrafter"/>
</dbReference>